<sequence length="273" mass="30399">MNQSFRFVGSYFDRISELLHGKEDKVLSKPVEIYAHRGCSGEFPENTMAAFEAACKIGADGIELDVQMTKDGEVVVIHDEQIDRTTNGIGFVKDFRYKQLKLFDAGSWFHPKFSRQTIPSLQDVLDLIKTSGSEMKVNIELKNNVFPYEGIEAKVLQCVHQSGMADSVILSSFQFKSLGKIRELDSSIQTALLFEGIPSNIIEEARKVRANALHSEASFAVSAAGKRTIDAGYPLRVFTINQTDKLEAFRKSGVSAIITDYPGLFLENESVPF</sequence>
<evidence type="ECO:0000313" key="2">
    <source>
        <dbReference type="Proteomes" id="UP001226091"/>
    </source>
</evidence>
<proteinExistence type="predicted"/>
<evidence type="ECO:0000313" key="1">
    <source>
        <dbReference type="EMBL" id="WHZ58315.1"/>
    </source>
</evidence>
<keyword evidence="2" id="KW-1185">Reference proteome</keyword>
<accession>A0ACD4RDQ3</accession>
<gene>
    <name evidence="1" type="ORF">QLQ22_02775</name>
</gene>
<protein>
    <submittedName>
        <fullName evidence="1">Glycerophosphodiester phosphodiesterase</fullName>
    </submittedName>
</protein>
<dbReference type="EMBL" id="CP126116">
    <property type="protein sequence ID" value="WHZ58315.1"/>
    <property type="molecule type" value="Genomic_DNA"/>
</dbReference>
<name>A0ACD4RDQ3_9BACI</name>
<organism evidence="1 2">
    <name type="scientific">Metabacillus hrfriensis</name>
    <dbReference type="NCBI Taxonomy" id="3048891"/>
    <lineage>
        <taxon>Bacteria</taxon>
        <taxon>Bacillati</taxon>
        <taxon>Bacillota</taxon>
        <taxon>Bacilli</taxon>
        <taxon>Bacillales</taxon>
        <taxon>Bacillaceae</taxon>
        <taxon>Metabacillus</taxon>
    </lineage>
</organism>
<reference evidence="2" key="1">
    <citation type="journal article" date="2025" name="Aquaculture">
        <title>Assessment of the bioflocculant production and safety properties of Metabacillus hrfriensis sp. nov. based on phenotypic and whole-genome sequencing analysis.</title>
        <authorList>
            <person name="Zhang R."/>
            <person name="Zhao Z."/>
            <person name="Luo L."/>
            <person name="Wang S."/>
            <person name="Guo K."/>
            <person name="Xu W."/>
        </authorList>
    </citation>
    <scope>NUCLEOTIDE SEQUENCE [LARGE SCALE GENOMIC DNA]</scope>
    <source>
        <strain evidence="2">CT-WN-B3</strain>
    </source>
</reference>
<dbReference type="Proteomes" id="UP001226091">
    <property type="component" value="Chromosome"/>
</dbReference>